<dbReference type="InterPro" id="IPR003607">
    <property type="entry name" value="HD/PDEase_dom"/>
</dbReference>
<reference evidence="3" key="1">
    <citation type="journal article" date="2019" name="Int. J. Syst. Evol. Microbiol.">
        <title>The Global Catalogue of Microorganisms (GCM) 10K type strain sequencing project: providing services to taxonomists for standard genome sequencing and annotation.</title>
        <authorList>
            <consortium name="The Broad Institute Genomics Platform"/>
            <consortium name="The Broad Institute Genome Sequencing Center for Infectious Disease"/>
            <person name="Wu L."/>
            <person name="Ma J."/>
        </authorList>
    </citation>
    <scope>NUCLEOTIDE SEQUENCE [LARGE SCALE GENOMIC DNA]</scope>
    <source>
        <strain evidence="3">NBRC 100033</strain>
    </source>
</reference>
<evidence type="ECO:0000313" key="2">
    <source>
        <dbReference type="EMBL" id="GLR64795.1"/>
    </source>
</evidence>
<gene>
    <name evidence="2" type="ORF">GCM10007878_22330</name>
</gene>
<dbReference type="Proteomes" id="UP001156682">
    <property type="component" value="Unassembled WGS sequence"/>
</dbReference>
<dbReference type="Pfam" id="PF07238">
    <property type="entry name" value="PilZ"/>
    <property type="match status" value="1"/>
</dbReference>
<feature type="domain" description="HD-GYP" evidence="1">
    <location>
        <begin position="324"/>
        <end position="519"/>
    </location>
</feature>
<dbReference type="SUPFAM" id="SSF109604">
    <property type="entry name" value="HD-domain/PDEase-like"/>
    <property type="match status" value="1"/>
</dbReference>
<accession>A0ABQ5ZX90</accession>
<dbReference type="PANTHER" id="PTHR45228">
    <property type="entry name" value="CYCLIC DI-GMP PHOSPHODIESTERASE TM_0186-RELATED"/>
    <property type="match status" value="1"/>
</dbReference>
<name>A0ABQ5ZX90_9GAMM</name>
<proteinExistence type="predicted"/>
<comment type="caution">
    <text evidence="2">The sequence shown here is derived from an EMBL/GenBank/DDBJ whole genome shotgun (WGS) entry which is preliminary data.</text>
</comment>
<dbReference type="Gene3D" id="1.10.3210.10">
    <property type="entry name" value="Hypothetical protein af1432"/>
    <property type="match status" value="1"/>
</dbReference>
<evidence type="ECO:0000259" key="1">
    <source>
        <dbReference type="PROSITE" id="PS51832"/>
    </source>
</evidence>
<dbReference type="SUPFAM" id="SSF141371">
    <property type="entry name" value="PilZ domain-like"/>
    <property type="match status" value="1"/>
</dbReference>
<dbReference type="InterPro" id="IPR037522">
    <property type="entry name" value="HD_GYP_dom"/>
</dbReference>
<dbReference type="Gene3D" id="2.40.10.220">
    <property type="entry name" value="predicted glycosyltransferase like domains"/>
    <property type="match status" value="1"/>
</dbReference>
<keyword evidence="3" id="KW-1185">Reference proteome</keyword>
<evidence type="ECO:0000313" key="3">
    <source>
        <dbReference type="Proteomes" id="UP001156682"/>
    </source>
</evidence>
<dbReference type="CDD" id="cd00077">
    <property type="entry name" value="HDc"/>
    <property type="match status" value="1"/>
</dbReference>
<dbReference type="PROSITE" id="PS51832">
    <property type="entry name" value="HD_GYP"/>
    <property type="match status" value="1"/>
</dbReference>
<protein>
    <recommendedName>
        <fullName evidence="1">HD-GYP domain-containing protein</fullName>
    </recommendedName>
</protein>
<organism evidence="2 3">
    <name type="scientific">Marinospirillum insulare</name>
    <dbReference type="NCBI Taxonomy" id="217169"/>
    <lineage>
        <taxon>Bacteria</taxon>
        <taxon>Pseudomonadati</taxon>
        <taxon>Pseudomonadota</taxon>
        <taxon>Gammaproteobacteria</taxon>
        <taxon>Oceanospirillales</taxon>
        <taxon>Oceanospirillaceae</taxon>
        <taxon>Marinospirillum</taxon>
    </lineage>
</organism>
<dbReference type="InterPro" id="IPR052020">
    <property type="entry name" value="Cyclic_di-GMP/3'3'-cGAMP_PDE"/>
</dbReference>
<dbReference type="InterPro" id="IPR009875">
    <property type="entry name" value="PilZ_domain"/>
</dbReference>
<dbReference type="Pfam" id="PF13487">
    <property type="entry name" value="HD_5"/>
    <property type="match status" value="1"/>
</dbReference>
<sequence>MQKKNIISDRLTGLVLKRALDAASSQTGVKLQALVNDKQVADVEPIVIASLLVDREKNHLKIQLRGVSQEINAWARWTLFRLLTKHRNLLHESNSLEVLHTEIKDDKLTLTLEMPNQLVKVFNREFFRISLGQHLVLPVTLHLDNLTVEGRLVDFSAGGCRVALSPQLALYLIQPVNAPLRSTITFPNGQTLTTSFEMTYLQPQENFTHALVGCHFIHESLDDEKLFVHRTFEIEREVARLSNVQRTVKHQSPLFIAKDKKAYKNIGLEKNLSPIAALLMPQGYAIKIQTWADQLALQALMLAMNQKLKPNKLKPLAIELIEALEKDENAFRLALHQANTASINPVILHTLRVISHCFPLVFKIGIRRGMELAVMMSLLLHDLGKLSVSRQPCFNPLKLMPEKLRLMKQHQIQLLRAASALRWIPPSIGESLMVNANERLDGSGYPRGLQQDKLDALSRLVAVCKVLDCLVHGYNDPAMRWRDAYKWVHRHKHWFDMPMLKHFIRLYGLRPLCSRVVYSGGFVASVTQVGKQGEILEVVLLKSNKHPAASIGRRVNTPEEFAKLGKIKGTLGPV</sequence>
<dbReference type="RefSeq" id="WP_027851310.1">
    <property type="nucleotide sequence ID" value="NZ_BSOR01000038.1"/>
</dbReference>
<dbReference type="EMBL" id="BSOR01000038">
    <property type="protein sequence ID" value="GLR64795.1"/>
    <property type="molecule type" value="Genomic_DNA"/>
</dbReference>